<reference evidence="1 2" key="1">
    <citation type="journal article" date="2021" name="Hortic Res">
        <title>High-quality reference genome and annotation aids understanding of berry development for evergreen blueberry (Vaccinium darrowii).</title>
        <authorList>
            <person name="Yu J."/>
            <person name="Hulse-Kemp A.M."/>
            <person name="Babiker E."/>
            <person name="Staton M."/>
        </authorList>
    </citation>
    <scope>NUCLEOTIDE SEQUENCE [LARGE SCALE GENOMIC DNA]</scope>
    <source>
        <strain evidence="2">cv. NJ 8807/NJ 8810</strain>
        <tissue evidence="1">Young leaf</tissue>
    </source>
</reference>
<name>A0ACB7Z8R9_9ERIC</name>
<comment type="caution">
    <text evidence="1">The sequence shown here is derived from an EMBL/GenBank/DDBJ whole genome shotgun (WGS) entry which is preliminary data.</text>
</comment>
<sequence>MNGLLFSFDLNELPMVEENIVELEENGLGLNGCPKGIVDVVPIPEDATLVECGQIKRDSGRNEFDPFIGQCFLSEEEAFVFYRSYTSRHGFSIRKDRTVAKNGELKKRDFCYQCEEKAHLKLVDPFKEQQNRLSVKCECKARMRIALRKSSEI</sequence>
<evidence type="ECO:0000313" key="1">
    <source>
        <dbReference type="EMBL" id="KAH7861982.1"/>
    </source>
</evidence>
<keyword evidence="2" id="KW-1185">Reference proteome</keyword>
<proteinExistence type="predicted"/>
<gene>
    <name evidence="1" type="ORF">Vadar_033354</name>
</gene>
<dbReference type="EMBL" id="CM037154">
    <property type="protein sequence ID" value="KAH7861982.1"/>
    <property type="molecule type" value="Genomic_DNA"/>
</dbReference>
<accession>A0ACB7Z8R9</accession>
<protein>
    <submittedName>
        <fullName evidence="1">Uncharacterized protein</fullName>
    </submittedName>
</protein>
<evidence type="ECO:0000313" key="2">
    <source>
        <dbReference type="Proteomes" id="UP000828048"/>
    </source>
</evidence>
<dbReference type="Proteomes" id="UP000828048">
    <property type="component" value="Chromosome 4"/>
</dbReference>
<organism evidence="1 2">
    <name type="scientific">Vaccinium darrowii</name>
    <dbReference type="NCBI Taxonomy" id="229202"/>
    <lineage>
        <taxon>Eukaryota</taxon>
        <taxon>Viridiplantae</taxon>
        <taxon>Streptophyta</taxon>
        <taxon>Embryophyta</taxon>
        <taxon>Tracheophyta</taxon>
        <taxon>Spermatophyta</taxon>
        <taxon>Magnoliopsida</taxon>
        <taxon>eudicotyledons</taxon>
        <taxon>Gunneridae</taxon>
        <taxon>Pentapetalae</taxon>
        <taxon>asterids</taxon>
        <taxon>Ericales</taxon>
        <taxon>Ericaceae</taxon>
        <taxon>Vaccinioideae</taxon>
        <taxon>Vaccinieae</taxon>
        <taxon>Vaccinium</taxon>
    </lineage>
</organism>